<feature type="domain" description="Rv2525c-like glycoside hydrolase-like" evidence="3">
    <location>
        <begin position="522"/>
        <end position="698"/>
    </location>
</feature>
<dbReference type="AlphaFoldDB" id="A0A2W2F4U3"/>
<dbReference type="SUPFAM" id="SSF51445">
    <property type="entry name" value="(Trans)glycosidases"/>
    <property type="match status" value="1"/>
</dbReference>
<reference evidence="4 5" key="1">
    <citation type="submission" date="2018-01" db="EMBL/GenBank/DDBJ databases">
        <title>Draft genome sequence of Nonomuraea sp. KC333.</title>
        <authorList>
            <person name="Sahin N."/>
            <person name="Saygin H."/>
            <person name="Ay H."/>
        </authorList>
    </citation>
    <scope>NUCLEOTIDE SEQUENCE [LARGE SCALE GENOMIC DNA]</scope>
    <source>
        <strain evidence="4 5">KC333</strain>
    </source>
</reference>
<dbReference type="GO" id="GO:0008745">
    <property type="term" value="F:N-acetylmuramoyl-L-alanine amidase activity"/>
    <property type="evidence" value="ECO:0007669"/>
    <property type="project" value="InterPro"/>
</dbReference>
<accession>A0A2W2F4U3</accession>
<organism evidence="4 5">
    <name type="scientific">Nonomuraea aridisoli</name>
    <dbReference type="NCBI Taxonomy" id="2070368"/>
    <lineage>
        <taxon>Bacteria</taxon>
        <taxon>Bacillati</taxon>
        <taxon>Actinomycetota</taxon>
        <taxon>Actinomycetes</taxon>
        <taxon>Streptosporangiales</taxon>
        <taxon>Streptosporangiaceae</taxon>
        <taxon>Nonomuraea</taxon>
    </lineage>
</organism>
<dbReference type="InterPro" id="IPR002502">
    <property type="entry name" value="Amidase_domain"/>
</dbReference>
<dbReference type="SUPFAM" id="SSF55846">
    <property type="entry name" value="N-acetylmuramoyl-L-alanine amidase-like"/>
    <property type="match status" value="1"/>
</dbReference>
<comment type="caution">
    <text evidence="4">The sequence shown here is derived from an EMBL/GenBank/DDBJ whole genome shotgun (WGS) entry which is preliminary data.</text>
</comment>
<dbReference type="Pfam" id="PF08924">
    <property type="entry name" value="Rv2525c_GlyHyd-like"/>
    <property type="match status" value="1"/>
</dbReference>
<dbReference type="InterPro" id="IPR015020">
    <property type="entry name" value="Rv2525c-like_Glyco_Hydro-like"/>
</dbReference>
<evidence type="ECO:0000256" key="1">
    <source>
        <dbReference type="SAM" id="MobiDB-lite"/>
    </source>
</evidence>
<proteinExistence type="predicted"/>
<feature type="domain" description="N-acetylmuramoyl-L-alanine amidase" evidence="2">
    <location>
        <begin position="46"/>
        <end position="181"/>
    </location>
</feature>
<evidence type="ECO:0000313" key="4">
    <source>
        <dbReference type="EMBL" id="PZG20088.1"/>
    </source>
</evidence>
<name>A0A2W2F4U3_9ACTN</name>
<dbReference type="InterPro" id="IPR036505">
    <property type="entry name" value="Amidase/PGRP_sf"/>
</dbReference>
<dbReference type="EMBL" id="POUD01000030">
    <property type="protein sequence ID" value="PZG20088.1"/>
    <property type="molecule type" value="Genomic_DNA"/>
</dbReference>
<keyword evidence="5" id="KW-1185">Reference proteome</keyword>
<dbReference type="InterPro" id="IPR017853">
    <property type="entry name" value="GH"/>
</dbReference>
<feature type="region of interest" description="Disordered" evidence="1">
    <location>
        <begin position="1"/>
        <end position="35"/>
    </location>
</feature>
<gene>
    <name evidence="4" type="ORF">C1J01_10440</name>
</gene>
<dbReference type="OrthoDB" id="1795295at2"/>
<dbReference type="Gene3D" id="3.40.80.10">
    <property type="entry name" value="Peptidoglycan recognition protein-like"/>
    <property type="match status" value="1"/>
</dbReference>
<dbReference type="Proteomes" id="UP000249304">
    <property type="component" value="Unassembled WGS sequence"/>
</dbReference>
<dbReference type="Gene3D" id="3.20.20.80">
    <property type="entry name" value="Glycosidases"/>
    <property type="match status" value="1"/>
</dbReference>
<protein>
    <submittedName>
        <fullName evidence="4">Uncharacterized protein</fullName>
    </submittedName>
</protein>
<evidence type="ECO:0000259" key="2">
    <source>
        <dbReference type="Pfam" id="PF01510"/>
    </source>
</evidence>
<evidence type="ECO:0000313" key="5">
    <source>
        <dbReference type="Proteomes" id="UP000249304"/>
    </source>
</evidence>
<dbReference type="GO" id="GO:0009253">
    <property type="term" value="P:peptidoglycan catabolic process"/>
    <property type="evidence" value="ECO:0007669"/>
    <property type="project" value="InterPro"/>
</dbReference>
<dbReference type="CDD" id="cd06583">
    <property type="entry name" value="PGRP"/>
    <property type="match status" value="1"/>
</dbReference>
<dbReference type="Pfam" id="PF01510">
    <property type="entry name" value="Amidase_2"/>
    <property type="match status" value="1"/>
</dbReference>
<dbReference type="CDD" id="cd06418">
    <property type="entry name" value="GH25_BacA-like"/>
    <property type="match status" value="1"/>
</dbReference>
<sequence length="723" mass="79848">MEPQRMPVTIQPRSAWAPYVPEERRDKAATDPLPSSGNWEPWTGGVFLHHRGRFSFSPDNEEDCKADVAATFESNIKDGYDDIHYNFMVCPHGTIYEARGYERGEANGGTYVEVDGAMRGSNTAFYSICGLLREWDQPTEEMLRSIRNLIAHLRGEVPDDRRAGRHILPHSAAFDTECPGNLAPYAMNGSSVDPAVPWDGPLAVDPNVLAAQRWVNSTYDGRAAGYIRCRETGRTGWATVLSLTQALQHELGISPTVQSFGPGTFAAVRNRGLRPDTETNQNIISIYNFALWCKGYWASSVHYTWSPTSRDSLQQLINDMGLSGAVINGEMWARISKALLTMDQFRLVPGGDSTVQSIQKRLNYRYVYERAIPAINLVPCDGVYSREVQKGLMMAIQYEVGIGLADINGNFGPGTQAGLQSRGAGTLTGDLRYLFRAACYFNSPTYSGSQEIGYSPADISTDAQTGTHTSWLRTFQQFSQLAVTGTNDYATWAQLLVSTGDSQRPATGCDCITEITLDRARALKASGYQIVGRYLDEHLPPGDPYYLGKALKPGELQNIFAAGLRVFPIFQYNGTQLANFTYEKGWEQGRTAHDKASEFGMGSGTCIYFAVDYDALDADIDSNILPYFRGVRDILSARGGKYAFGVYGSRNVADRVSREVGARWSFVSGMSWGFSGNLGYPLPANWSLNQIHEFEFQPGWGLDRNVWRQGGDPGVSSISDSPE</sequence>
<evidence type="ECO:0000259" key="3">
    <source>
        <dbReference type="Pfam" id="PF08924"/>
    </source>
</evidence>